<proteinExistence type="predicted"/>
<dbReference type="SUPFAM" id="SSF50129">
    <property type="entry name" value="GroES-like"/>
    <property type="match status" value="1"/>
</dbReference>
<evidence type="ECO:0000256" key="1">
    <source>
        <dbReference type="ARBA" id="ARBA00023002"/>
    </source>
</evidence>
<organism evidence="3 4">
    <name type="scientific">Allokutzneria multivorans</name>
    <dbReference type="NCBI Taxonomy" id="1142134"/>
    <lineage>
        <taxon>Bacteria</taxon>
        <taxon>Bacillati</taxon>
        <taxon>Actinomycetota</taxon>
        <taxon>Actinomycetes</taxon>
        <taxon>Pseudonocardiales</taxon>
        <taxon>Pseudonocardiaceae</taxon>
        <taxon>Allokutzneria</taxon>
    </lineage>
</organism>
<dbReference type="CDD" id="cd05288">
    <property type="entry name" value="PGDH"/>
    <property type="match status" value="1"/>
</dbReference>
<dbReference type="SUPFAM" id="SSF51735">
    <property type="entry name" value="NAD(P)-binding Rossmann-fold domains"/>
    <property type="match status" value="1"/>
</dbReference>
<dbReference type="PANTHER" id="PTHR43205:SF7">
    <property type="entry name" value="PROSTAGLANDIN REDUCTASE 1"/>
    <property type="match status" value="1"/>
</dbReference>
<dbReference type="RefSeq" id="WP_344878975.1">
    <property type="nucleotide sequence ID" value="NZ_BAABAL010000018.1"/>
</dbReference>
<dbReference type="InterPro" id="IPR011032">
    <property type="entry name" value="GroES-like_sf"/>
</dbReference>
<dbReference type="PANTHER" id="PTHR43205">
    <property type="entry name" value="PROSTAGLANDIN REDUCTASE"/>
    <property type="match status" value="1"/>
</dbReference>
<protein>
    <submittedName>
        <fullName evidence="3">NADP-dependent oxidoreductase</fullName>
    </submittedName>
</protein>
<evidence type="ECO:0000259" key="2">
    <source>
        <dbReference type="SMART" id="SM00829"/>
    </source>
</evidence>
<feature type="domain" description="Enoyl reductase (ER)" evidence="2">
    <location>
        <begin position="17"/>
        <end position="319"/>
    </location>
</feature>
<keyword evidence="1" id="KW-0560">Oxidoreductase</keyword>
<evidence type="ECO:0000313" key="4">
    <source>
        <dbReference type="Proteomes" id="UP001501747"/>
    </source>
</evidence>
<dbReference type="Proteomes" id="UP001501747">
    <property type="component" value="Unassembled WGS sequence"/>
</dbReference>
<reference evidence="4" key="1">
    <citation type="journal article" date="2019" name="Int. J. Syst. Evol. Microbiol.">
        <title>The Global Catalogue of Microorganisms (GCM) 10K type strain sequencing project: providing services to taxonomists for standard genome sequencing and annotation.</title>
        <authorList>
            <consortium name="The Broad Institute Genomics Platform"/>
            <consortium name="The Broad Institute Genome Sequencing Center for Infectious Disease"/>
            <person name="Wu L."/>
            <person name="Ma J."/>
        </authorList>
    </citation>
    <scope>NUCLEOTIDE SEQUENCE [LARGE SCALE GENOMIC DNA]</scope>
    <source>
        <strain evidence="4">JCM 17342</strain>
    </source>
</reference>
<dbReference type="SMART" id="SM00829">
    <property type="entry name" value="PKS_ER"/>
    <property type="match status" value="1"/>
</dbReference>
<evidence type="ECO:0000313" key="3">
    <source>
        <dbReference type="EMBL" id="GAA4019586.1"/>
    </source>
</evidence>
<dbReference type="Gene3D" id="3.40.50.720">
    <property type="entry name" value="NAD(P)-binding Rossmann-like Domain"/>
    <property type="match status" value="1"/>
</dbReference>
<name>A0ABP7T220_9PSEU</name>
<dbReference type="InterPro" id="IPR013149">
    <property type="entry name" value="ADH-like_C"/>
</dbReference>
<dbReference type="InterPro" id="IPR020843">
    <property type="entry name" value="ER"/>
</dbReference>
<dbReference type="InterPro" id="IPR041694">
    <property type="entry name" value="ADH_N_2"/>
</dbReference>
<keyword evidence="4" id="KW-1185">Reference proteome</keyword>
<dbReference type="InterPro" id="IPR036291">
    <property type="entry name" value="NAD(P)-bd_dom_sf"/>
</dbReference>
<dbReference type="EMBL" id="BAABAL010000018">
    <property type="protein sequence ID" value="GAA4019586.1"/>
    <property type="molecule type" value="Genomic_DNA"/>
</dbReference>
<dbReference type="Pfam" id="PF16884">
    <property type="entry name" value="ADH_N_2"/>
    <property type="match status" value="1"/>
</dbReference>
<dbReference type="Gene3D" id="3.90.180.10">
    <property type="entry name" value="Medium-chain alcohol dehydrogenases, catalytic domain"/>
    <property type="match status" value="1"/>
</dbReference>
<sequence>MTNSREVRLTAIPDGLPTPDHFTIAETTLPAPGEGEVLVRNRYFQVFPAVRTLFGGGVEGAPFPGIKAGEPLIGVAIGEVVDGPLQGTLVSHWQGWREYAVVPAEQTTALSDVLPDPILHLSQGLTAYTAFARGAEIRKGDTVFISGGAGGVGSLAAQYAKQLGAGRVVGSTGSAWKAERMRTELGYDDVLPRGEAPDGIDVFLDNVGGEQLTTAVTKANDSARFVLVGALSSQLAPDHAGITAFTEVDLLQLITKRITVRGLSPKDCWPAQAEWEQRFSEWLRAGEVSFPHTKISGIENAPRALHELLTGQHVGSVVVEL</sequence>
<comment type="caution">
    <text evidence="3">The sequence shown here is derived from an EMBL/GenBank/DDBJ whole genome shotgun (WGS) entry which is preliminary data.</text>
</comment>
<gene>
    <name evidence="3" type="ORF">GCM10022247_49110</name>
</gene>
<dbReference type="Pfam" id="PF00107">
    <property type="entry name" value="ADH_zinc_N"/>
    <property type="match status" value="1"/>
</dbReference>
<dbReference type="InterPro" id="IPR045010">
    <property type="entry name" value="MDR_fam"/>
</dbReference>
<accession>A0ABP7T220</accession>